<name>A0A2C9CV89_9RHOB</name>
<feature type="coiled-coil region" evidence="1">
    <location>
        <begin position="387"/>
        <end position="414"/>
    </location>
</feature>
<dbReference type="InterPro" id="IPR001668">
    <property type="entry name" value="Mob_Pre"/>
</dbReference>
<dbReference type="EMBL" id="OCTN01000008">
    <property type="protein sequence ID" value="SOH95224.1"/>
    <property type="molecule type" value="Genomic_DNA"/>
</dbReference>
<dbReference type="CDD" id="cd17242">
    <property type="entry name" value="MobM_relaxase"/>
    <property type="match status" value="1"/>
</dbReference>
<dbReference type="RefSeq" id="WP_097931527.1">
    <property type="nucleotide sequence ID" value="NZ_OCTN01000008.1"/>
</dbReference>
<evidence type="ECO:0000256" key="1">
    <source>
        <dbReference type="SAM" id="Coils"/>
    </source>
</evidence>
<feature type="compositionally biased region" description="Basic and acidic residues" evidence="2">
    <location>
        <begin position="237"/>
        <end position="246"/>
    </location>
</feature>
<feature type="coiled-coil region" evidence="1">
    <location>
        <begin position="443"/>
        <end position="491"/>
    </location>
</feature>
<evidence type="ECO:0000313" key="3">
    <source>
        <dbReference type="EMBL" id="SOH95224.1"/>
    </source>
</evidence>
<feature type="coiled-coil region" evidence="1">
    <location>
        <begin position="72"/>
        <end position="99"/>
    </location>
</feature>
<organism evidence="3 4">
    <name type="scientific">Pontivivens marinum</name>
    <dbReference type="NCBI Taxonomy" id="1690039"/>
    <lineage>
        <taxon>Bacteria</taxon>
        <taxon>Pseudomonadati</taxon>
        <taxon>Pseudomonadota</taxon>
        <taxon>Alphaproteobacteria</taxon>
        <taxon>Rhodobacterales</taxon>
        <taxon>Paracoccaceae</taxon>
        <taxon>Pontivivens</taxon>
    </lineage>
</organism>
<dbReference type="GO" id="GO:0006310">
    <property type="term" value="P:DNA recombination"/>
    <property type="evidence" value="ECO:0007669"/>
    <property type="project" value="InterPro"/>
</dbReference>
<keyword evidence="4" id="KW-1185">Reference proteome</keyword>
<sequence>MSVHARFDNPQPINAPKPPIVLRFQGLHPDNLGRFDMHDHRTGGDLSHVDLDASELNEVLHCEPKWQETIKAEVAAAKRNNFRERMKALRKKGRKAEREALIIEGESDPWRRCSGGPLREGILTVNKEWFGGTGQAEWDAEKVAAFKKTAMDFLRKHFPDGQLRYANAHHDEEAFHIHFVAVVWTEKVTANRGRQKVLQASVNPLLKNYEYAQDLAGEAFAPLGIARGERRAEARRVAKEAGEDVPKKRRHVPPSEWRADQQAAGHEKSSEIMDAAQSKAKEMIEEGRSVGNATIRKSRKRAVKEARRRNAAATREVAAAERHRKEEERAADAARKKRAHAEAALVTIEEKSANSVEVAEEATATLQEVRAETAAEAEKLQGVKTEIINAEKGLTDVQAEVEKASAKRDQVTSEVVTQGENLDRLKSLAKKETKDLALTSGQVQSLKSEKQAETQALDGVKKKRETAEAELARVEAKVVTAEAKLSKAKALMKTLAEGVDMLGGAVLRWMTGPKPSEDKLVWGPNAPKTKEDRRRIAKRLQPVMRKLVPLAQSIRRTIEETVSRERAEIAADAAYVLEQRENMEAEQRAELTRILNANSETNPTSDGPGV</sequence>
<dbReference type="Proteomes" id="UP000220034">
    <property type="component" value="Unassembled WGS sequence"/>
</dbReference>
<dbReference type="OrthoDB" id="7586183at2"/>
<dbReference type="GO" id="GO:0003677">
    <property type="term" value="F:DNA binding"/>
    <property type="evidence" value="ECO:0007669"/>
    <property type="project" value="InterPro"/>
</dbReference>
<dbReference type="AlphaFoldDB" id="A0A2C9CV89"/>
<reference evidence="4" key="1">
    <citation type="submission" date="2017-09" db="EMBL/GenBank/DDBJ databases">
        <authorList>
            <person name="Varghese N."/>
            <person name="Submissions S."/>
        </authorList>
    </citation>
    <scope>NUCLEOTIDE SEQUENCE [LARGE SCALE GENOMIC DNA]</scope>
    <source>
        <strain evidence="4">C7</strain>
    </source>
</reference>
<dbReference type="Pfam" id="PF01076">
    <property type="entry name" value="Mob_Pre"/>
    <property type="match status" value="1"/>
</dbReference>
<dbReference type="Gene3D" id="3.30.930.30">
    <property type="match status" value="1"/>
</dbReference>
<evidence type="ECO:0000256" key="2">
    <source>
        <dbReference type="SAM" id="MobiDB-lite"/>
    </source>
</evidence>
<feature type="compositionally biased region" description="Basic and acidic residues" evidence="2">
    <location>
        <begin position="318"/>
        <end position="328"/>
    </location>
</feature>
<accession>A0A2C9CV89</accession>
<protein>
    <submittedName>
        <fullName evidence="3">Plasmid recombination enzyme</fullName>
    </submittedName>
</protein>
<feature type="region of interest" description="Disordered" evidence="2">
    <location>
        <begin position="306"/>
        <end position="328"/>
    </location>
</feature>
<evidence type="ECO:0000313" key="4">
    <source>
        <dbReference type="Proteomes" id="UP000220034"/>
    </source>
</evidence>
<feature type="region of interest" description="Disordered" evidence="2">
    <location>
        <begin position="237"/>
        <end position="269"/>
    </location>
</feature>
<proteinExistence type="predicted"/>
<keyword evidence="1" id="KW-0175">Coiled coil</keyword>
<gene>
    <name evidence="3" type="ORF">SAMN06273572_10898</name>
</gene>